<reference evidence="2" key="1">
    <citation type="submission" date="2008-05" db="EMBL/GenBank/DDBJ databases">
        <authorList>
            <person name="Strittmatter A."/>
            <person name="Liesegang H."/>
            <person name="Rabus R."/>
            <person name="Decker I."/>
            <person name="Amann J."/>
            <person name="Andres S."/>
            <person name="Henne A."/>
            <person name="Martinez-Arias R."/>
            <person name="Bartels D."/>
            <person name="Goesmann A."/>
            <person name="Krause L."/>
            <person name="Puehler A."/>
            <person name="Klenk H.-K."/>
            <person name="Richter M."/>
            <person name="Schueler M."/>
            <person name="Gloeckner F.O."/>
            <person name="Meyerdierks A."/>
            <person name="Widdel F."/>
            <person name="Gottschalk G."/>
            <person name="Amann R."/>
        </authorList>
    </citation>
    <scope>NUCLEOTIDE SEQUENCE</scope>
    <source>
        <strain evidence="2">HRM2</strain>
    </source>
</reference>
<dbReference type="STRING" id="177437.HRM2_33590"/>
<evidence type="ECO:0000313" key="2">
    <source>
        <dbReference type="EMBL" id="ACN16740.1"/>
    </source>
</evidence>
<dbReference type="EMBL" id="CP001087">
    <property type="protein sequence ID" value="ACN16434.1"/>
    <property type="molecule type" value="Genomic_DNA"/>
</dbReference>
<reference evidence="2 3" key="2">
    <citation type="journal article" date="2009" name="Environ. Microbiol.">
        <title>Genome sequence of Desulfobacterium autotrophicum HRM2, a marine sulfate reducer oxidizing organic carbon completely to carbon dioxide.</title>
        <authorList>
            <person name="Strittmatter A.W."/>
            <person name="Liesegang H."/>
            <person name="Rabus R."/>
            <person name="Decker I."/>
            <person name="Amann J."/>
            <person name="Andres S."/>
            <person name="Henne A."/>
            <person name="Fricke W.F."/>
            <person name="Martinez-Arias R."/>
            <person name="Bartels D."/>
            <person name="Goesmann A."/>
            <person name="Krause L."/>
            <person name="Puehler A."/>
            <person name="Klenk H.P."/>
            <person name="Richter M."/>
            <person name="Schuler M."/>
            <person name="Gloeckner F.O."/>
            <person name="Meyerdierks A."/>
            <person name="Gottschalk G."/>
            <person name="Amann R."/>
        </authorList>
    </citation>
    <scope>NUCLEOTIDE SEQUENCE [LARGE SCALE GENOMIC DNA]</scope>
    <source>
        <strain evidence="3">ATCC 43914 / DSM 3382 / HRM2</strain>
        <strain evidence="2">HRM2</strain>
    </source>
</reference>
<dbReference type="eggNOG" id="COG3677">
    <property type="taxonomic scope" value="Bacteria"/>
</dbReference>
<dbReference type="RefSeq" id="WP_015905196.1">
    <property type="nucleotide sequence ID" value="NC_012108.1"/>
</dbReference>
<dbReference type="HOGENOM" id="CLU_1683711_0_0_7"/>
<proteinExistence type="predicted"/>
<name>C0QA22_DESAH</name>
<protein>
    <submittedName>
        <fullName evidence="1 2">Transposase</fullName>
    </submittedName>
</protein>
<evidence type="ECO:0000313" key="3">
    <source>
        <dbReference type="Proteomes" id="UP000000442"/>
    </source>
</evidence>
<gene>
    <name evidence="1" type="ordered locus">HRM2_33590</name>
    <name evidence="2" type="ordered locus">HRM2_36820</name>
</gene>
<sequence>MENIIVRNDASAKKNNQVCCCHCSGTLVVRNGTYPRNHPVNNVEIRVQRYLCKTPECPWQSFSILPEFVLPVIRHVYGTLLSCHAMVKKGMPQAEIARKLGVERGIAKRLKLFCRKFMAWFVREKTITNWGTNPLGFWPDFTRDFSQSFYPDRWVK</sequence>
<evidence type="ECO:0000313" key="1">
    <source>
        <dbReference type="EMBL" id="ACN16434.1"/>
    </source>
</evidence>
<accession>C0QA22</accession>
<dbReference type="AlphaFoldDB" id="C0QA22"/>
<dbReference type="KEGG" id="dat:HRM2_36820"/>
<dbReference type="EMBL" id="CP001087">
    <property type="protein sequence ID" value="ACN16740.1"/>
    <property type="molecule type" value="Genomic_DNA"/>
</dbReference>
<dbReference type="Proteomes" id="UP000000442">
    <property type="component" value="Chromosome"/>
</dbReference>
<organism evidence="2 3">
    <name type="scientific">Desulforapulum autotrophicum (strain ATCC 43914 / DSM 3382 / VKM B-1955 / HRM2)</name>
    <name type="common">Desulfobacterium autotrophicum</name>
    <dbReference type="NCBI Taxonomy" id="177437"/>
    <lineage>
        <taxon>Bacteria</taxon>
        <taxon>Pseudomonadati</taxon>
        <taxon>Thermodesulfobacteriota</taxon>
        <taxon>Desulfobacteria</taxon>
        <taxon>Desulfobacterales</taxon>
        <taxon>Desulfobacteraceae</taxon>
        <taxon>Desulforapulum</taxon>
    </lineage>
</organism>
<dbReference type="KEGG" id="dat:HRM2_33590"/>
<keyword evidence="3" id="KW-1185">Reference proteome</keyword>